<dbReference type="eggNOG" id="ENOG50319YN">
    <property type="taxonomic scope" value="Bacteria"/>
</dbReference>
<dbReference type="OrthoDB" id="7691500at2"/>
<sequence length="44" mass="4896">MADHKHGEMDIEVQEKTFEGFIKASTWVAGISIGILIFLALFNS</sequence>
<gene>
    <name evidence="3" type="ORF">ATO9_05205</name>
</gene>
<dbReference type="Proteomes" id="UP000030004">
    <property type="component" value="Unassembled WGS sequence"/>
</dbReference>
<keyword evidence="1" id="KW-0472">Membrane</keyword>
<protein>
    <submittedName>
        <fullName evidence="3">Cytochrome C oxidase subunit IV</fullName>
    </submittedName>
</protein>
<evidence type="ECO:0000313" key="3">
    <source>
        <dbReference type="EMBL" id="KGM49424.1"/>
    </source>
</evidence>
<reference evidence="3 4" key="1">
    <citation type="journal article" date="2015" name="Antonie Van Leeuwenhoek">
        <title>Pseudooceanicola atlanticus gen. nov. sp. nov., isolated from surface seawater of the Atlantic Ocean and reclassification of Oceanicola batsensis, Oceanicola marinus, Oceanicola nitratireducens, Oceanicola nanhaiensis, Oceanicola antarcticus and Oceanicola flagellatus, as Pseudooceanicola batsensis comb. nov., Pseudooceanicola marinus comb. nov., Pseudooceanicola nitratireducens comb. nov., Pseudooceanicola nanhaiensis comb. nov., Pseudooceanicola antarcticus comb. nov., and Pseudooceanicola flagellatus comb. nov.</title>
        <authorList>
            <person name="Lai Q."/>
            <person name="Li G."/>
            <person name="Liu X."/>
            <person name="Du Y."/>
            <person name="Sun F."/>
            <person name="Shao Z."/>
        </authorList>
    </citation>
    <scope>NUCLEOTIDE SEQUENCE [LARGE SCALE GENOMIC DNA]</scope>
    <source>
        <strain evidence="3 4">22II-s11g</strain>
    </source>
</reference>
<feature type="transmembrane region" description="Helical" evidence="1">
    <location>
        <begin position="21"/>
        <end position="42"/>
    </location>
</feature>
<dbReference type="InterPro" id="IPR012422">
    <property type="entry name" value="Cyt_c_oxidase_su4_bac-aa3"/>
</dbReference>
<dbReference type="Pfam" id="PF07835">
    <property type="entry name" value="COX4_pro_2"/>
    <property type="match status" value="1"/>
</dbReference>
<name>A0A0A0EGB9_9RHOB</name>
<feature type="domain" description="Cytochrome c oxidase subunit IV bacterial aa3 type" evidence="2">
    <location>
        <begin position="4"/>
        <end position="43"/>
    </location>
</feature>
<accession>A0A0A0EGB9</accession>
<evidence type="ECO:0000256" key="1">
    <source>
        <dbReference type="SAM" id="Phobius"/>
    </source>
</evidence>
<dbReference type="RefSeq" id="WP_043746250.1">
    <property type="nucleotide sequence ID" value="NZ_AQQX01000002.1"/>
</dbReference>
<dbReference type="AlphaFoldDB" id="A0A0A0EGB9"/>
<keyword evidence="1" id="KW-1133">Transmembrane helix</keyword>
<keyword evidence="1" id="KW-0812">Transmembrane</keyword>
<dbReference type="STRING" id="1461694.ATO9_05205"/>
<dbReference type="Gene3D" id="1.20.5.160">
    <property type="entry name" value="Bacterial aa3 type cytochrome c oxidase subunit IV"/>
    <property type="match status" value="1"/>
</dbReference>
<comment type="caution">
    <text evidence="3">The sequence shown here is derived from an EMBL/GenBank/DDBJ whole genome shotgun (WGS) entry which is preliminary data.</text>
</comment>
<dbReference type="InterPro" id="IPR036596">
    <property type="entry name" value="Cyt-C_aa3_sf"/>
</dbReference>
<evidence type="ECO:0000313" key="4">
    <source>
        <dbReference type="Proteomes" id="UP000030004"/>
    </source>
</evidence>
<proteinExistence type="predicted"/>
<evidence type="ECO:0000259" key="2">
    <source>
        <dbReference type="Pfam" id="PF07835"/>
    </source>
</evidence>
<organism evidence="3 4">
    <name type="scientific">Pseudooceanicola atlanticus</name>
    <dbReference type="NCBI Taxonomy" id="1461694"/>
    <lineage>
        <taxon>Bacteria</taxon>
        <taxon>Pseudomonadati</taxon>
        <taxon>Pseudomonadota</taxon>
        <taxon>Alphaproteobacteria</taxon>
        <taxon>Rhodobacterales</taxon>
        <taxon>Paracoccaceae</taxon>
        <taxon>Pseudooceanicola</taxon>
    </lineage>
</organism>
<keyword evidence="4" id="KW-1185">Reference proteome</keyword>
<dbReference type="SUPFAM" id="SSF81469">
    <property type="entry name" value="Bacterial aa3 type cytochrome c oxidase subunit IV"/>
    <property type="match status" value="1"/>
</dbReference>
<dbReference type="EMBL" id="AQQX01000002">
    <property type="protein sequence ID" value="KGM49424.1"/>
    <property type="molecule type" value="Genomic_DNA"/>
</dbReference>